<evidence type="ECO:0000313" key="12">
    <source>
        <dbReference type="Proteomes" id="UP001156664"/>
    </source>
</evidence>
<keyword evidence="6 9" id="KW-0472">Membrane</keyword>
<evidence type="ECO:0000256" key="4">
    <source>
        <dbReference type="ARBA" id="ARBA00022737"/>
    </source>
</evidence>
<dbReference type="EMBL" id="BSOJ01000006">
    <property type="protein sequence ID" value="GLR25647.1"/>
    <property type="molecule type" value="Genomic_DNA"/>
</dbReference>
<dbReference type="Pfam" id="PF13091">
    <property type="entry name" value="PLDc_2"/>
    <property type="match status" value="2"/>
</dbReference>
<evidence type="ECO:0000256" key="3">
    <source>
        <dbReference type="ARBA" id="ARBA00022679"/>
    </source>
</evidence>
<keyword evidence="4" id="KW-0677">Repeat</keyword>
<dbReference type="PROSITE" id="PS50035">
    <property type="entry name" value="PLD"/>
    <property type="match status" value="2"/>
</dbReference>
<gene>
    <name evidence="9 11" type="primary">clsB</name>
    <name evidence="11" type="ORF">GCM10007875_07350</name>
</gene>
<keyword evidence="8 9" id="KW-1208">Phospholipid metabolism</keyword>
<keyword evidence="5 9" id="KW-0443">Lipid metabolism</keyword>
<feature type="active site" evidence="9">
    <location>
        <position position="132"/>
    </location>
</feature>
<dbReference type="Gene3D" id="3.30.870.10">
    <property type="entry name" value="Endonuclease Chain A"/>
    <property type="match status" value="2"/>
</dbReference>
<comment type="caution">
    <text evidence="11">The sequence shown here is derived from an EMBL/GenBank/DDBJ whole genome shotgun (WGS) entry which is preliminary data.</text>
</comment>
<dbReference type="PANTHER" id="PTHR21248:SF23">
    <property type="entry name" value="CARDIOLIPIN SYNTHASE B"/>
    <property type="match status" value="1"/>
</dbReference>
<dbReference type="Proteomes" id="UP001156664">
    <property type="component" value="Unassembled WGS sequence"/>
</dbReference>
<feature type="domain" description="PLD phosphodiesterase" evidence="10">
    <location>
        <begin position="125"/>
        <end position="152"/>
    </location>
</feature>
<dbReference type="RefSeq" id="WP_284280048.1">
    <property type="nucleotide sequence ID" value="NZ_BSOJ01000006.1"/>
</dbReference>
<feature type="active site" evidence="9">
    <location>
        <position position="362"/>
    </location>
</feature>
<feature type="active site" evidence="9">
    <location>
        <position position="137"/>
    </location>
</feature>
<dbReference type="HAMAP" id="MF_01917">
    <property type="entry name" value="Cardiolipin_synth_ClsB"/>
    <property type="match status" value="1"/>
</dbReference>
<comment type="similarity">
    <text evidence="9">Belongs to the phospholipase D family. Cardiolipin synthase subfamily. ClsB sub-subfamily.</text>
</comment>
<comment type="catalytic activity">
    <reaction evidence="9">
        <text>2 a 1,2-diacyl-sn-glycero-3-phospho-(1'-sn-glycerol) = a cardiolipin + glycerol</text>
        <dbReference type="Rhea" id="RHEA:31451"/>
        <dbReference type="ChEBI" id="CHEBI:17754"/>
        <dbReference type="ChEBI" id="CHEBI:62237"/>
        <dbReference type="ChEBI" id="CHEBI:64716"/>
    </reaction>
</comment>
<evidence type="ECO:0000256" key="5">
    <source>
        <dbReference type="ARBA" id="ARBA00023098"/>
    </source>
</evidence>
<dbReference type="EC" id="2.7.8.-" evidence="9"/>
<accession>A0ABQ5YNF0</accession>
<protein>
    <recommendedName>
        <fullName evidence="9">Cardiolipin synthase B</fullName>
        <shortName evidence="9">CL synthase</shortName>
        <ecNumber evidence="9">2.7.8.-</ecNumber>
    </recommendedName>
</protein>
<evidence type="ECO:0000256" key="8">
    <source>
        <dbReference type="ARBA" id="ARBA00023264"/>
    </source>
</evidence>
<keyword evidence="12" id="KW-1185">Reference proteome</keyword>
<keyword evidence="7 9" id="KW-0594">Phospholipid biosynthesis</keyword>
<evidence type="ECO:0000256" key="7">
    <source>
        <dbReference type="ARBA" id="ARBA00023209"/>
    </source>
</evidence>
<evidence type="ECO:0000313" key="11">
    <source>
        <dbReference type="EMBL" id="GLR25647.1"/>
    </source>
</evidence>
<dbReference type="CDD" id="cd09110">
    <property type="entry name" value="PLDc_CLS_1"/>
    <property type="match status" value="1"/>
</dbReference>
<dbReference type="InterPro" id="IPR025202">
    <property type="entry name" value="PLD-like_dom"/>
</dbReference>
<keyword evidence="2 9" id="KW-0444">Lipid biosynthesis</keyword>
<name>A0ABQ5YNF0_9BURK</name>
<evidence type="ECO:0000256" key="1">
    <source>
        <dbReference type="ARBA" id="ARBA00022475"/>
    </source>
</evidence>
<dbReference type="PANTHER" id="PTHR21248">
    <property type="entry name" value="CARDIOLIPIN SYNTHASE"/>
    <property type="match status" value="1"/>
</dbReference>
<comment type="subcellular location">
    <subcellularLocation>
        <location evidence="9">Cell membrane</location>
        <topology evidence="9">Peripheral membrane protein</topology>
    </subcellularLocation>
</comment>
<dbReference type="InterPro" id="IPR001736">
    <property type="entry name" value="PLipase_D/transphosphatidylase"/>
</dbReference>
<feature type="active site" evidence="9">
    <location>
        <position position="355"/>
    </location>
</feature>
<feature type="active site" evidence="9">
    <location>
        <position position="357"/>
    </location>
</feature>
<evidence type="ECO:0000256" key="6">
    <source>
        <dbReference type="ARBA" id="ARBA00023136"/>
    </source>
</evidence>
<dbReference type="SMART" id="SM00155">
    <property type="entry name" value="PLDc"/>
    <property type="match status" value="2"/>
</dbReference>
<dbReference type="InterPro" id="IPR030872">
    <property type="entry name" value="Cardiolipin_synth_ClsB"/>
</dbReference>
<sequence>MINRRKALIKRVEQLLPEPAPERHGHSVELLCMGQAYFPALLADIAAATHEVRLETYIFARDAAGEQFFEALKAAARRGVDVYLVLDGFGGREGVELYVPLLRKAGVRVRVFRPEGFVLKPNPRRLRRMHRKVAVIDRRIAYVGGINLIDDFNHDEEQAQAQSSALNAKRIPSHALGKLTELAEGHLGPRYDFAVRLQGPAVLDVWKATEWLWWQIGPGGMVTDTLTSAWWKRRAEQFRDVLAAAALMEPPPACGKARVQLVLRDNFRFRRTIERRYLQAIGQAHTSVVLANAYFVPGRRFRMALIKAAERGVKVQLLLQGRVEHRFQHHATQGLYSGLLRHGVEIFEYQPSFLHAKVAVVDSSWATVGSSNIDPLSFLFAREANLLIHDPHFAATLKANLTHAISNDARKVMMDIHAARPWQARALAWVCYKLMRLAVFVGGFSNRY</sequence>
<proteinExistence type="inferred from homology"/>
<evidence type="ECO:0000256" key="9">
    <source>
        <dbReference type="HAMAP-Rule" id="MF_01917"/>
    </source>
</evidence>
<feature type="active site" evidence="9">
    <location>
        <position position="130"/>
    </location>
</feature>
<organism evidence="11 12">
    <name type="scientific">Limnobacter litoralis</name>
    <dbReference type="NCBI Taxonomy" id="481366"/>
    <lineage>
        <taxon>Bacteria</taxon>
        <taxon>Pseudomonadati</taxon>
        <taxon>Pseudomonadota</taxon>
        <taxon>Betaproteobacteria</taxon>
        <taxon>Burkholderiales</taxon>
        <taxon>Burkholderiaceae</taxon>
        <taxon>Limnobacter</taxon>
    </lineage>
</organism>
<evidence type="ECO:0000259" key="10">
    <source>
        <dbReference type="PROSITE" id="PS50035"/>
    </source>
</evidence>
<comment type="function">
    <text evidence="9">Catalyzes the phosphatidyl group transfer from one phosphatidylglycerol molecule to another to form cardiolipin (CL) (diphosphatidylglycerol) and glycerol.</text>
</comment>
<reference evidence="12" key="1">
    <citation type="journal article" date="2019" name="Int. J. Syst. Evol. Microbiol.">
        <title>The Global Catalogue of Microorganisms (GCM) 10K type strain sequencing project: providing services to taxonomists for standard genome sequencing and annotation.</title>
        <authorList>
            <consortium name="The Broad Institute Genomics Platform"/>
            <consortium name="The Broad Institute Genome Sequencing Center for Infectious Disease"/>
            <person name="Wu L."/>
            <person name="Ma J."/>
        </authorList>
    </citation>
    <scope>NUCLEOTIDE SEQUENCE [LARGE SCALE GENOMIC DNA]</scope>
    <source>
        <strain evidence="12">NBRC 105857</strain>
    </source>
</reference>
<feature type="domain" description="PLD phosphodiesterase" evidence="10">
    <location>
        <begin position="350"/>
        <end position="377"/>
    </location>
</feature>
<keyword evidence="3 9" id="KW-0808">Transferase</keyword>
<dbReference type="CDD" id="cd09159">
    <property type="entry name" value="PLDc_ybhO_like_2"/>
    <property type="match status" value="1"/>
</dbReference>
<dbReference type="SUPFAM" id="SSF56024">
    <property type="entry name" value="Phospholipase D/nuclease"/>
    <property type="match status" value="2"/>
</dbReference>
<evidence type="ECO:0000256" key="2">
    <source>
        <dbReference type="ARBA" id="ARBA00022516"/>
    </source>
</evidence>
<keyword evidence="1 9" id="KW-1003">Cell membrane</keyword>